<evidence type="ECO:0000259" key="10">
    <source>
        <dbReference type="PROSITE" id="PS50893"/>
    </source>
</evidence>
<dbReference type="InterPro" id="IPR003439">
    <property type="entry name" value="ABC_transporter-like_ATP-bd"/>
</dbReference>
<dbReference type="SUPFAM" id="SSF52540">
    <property type="entry name" value="P-loop containing nucleoside triphosphate hydrolases"/>
    <property type="match status" value="1"/>
</dbReference>
<dbReference type="GO" id="GO:0005524">
    <property type="term" value="F:ATP binding"/>
    <property type="evidence" value="ECO:0007669"/>
    <property type="project" value="UniProtKB-KW"/>
</dbReference>
<evidence type="ECO:0000256" key="4">
    <source>
        <dbReference type="ARBA" id="ARBA00022496"/>
    </source>
</evidence>
<keyword evidence="5" id="KW-0547">Nucleotide-binding</keyword>
<keyword evidence="8" id="KW-0406">Ion transport</keyword>
<evidence type="ECO:0000256" key="2">
    <source>
        <dbReference type="ARBA" id="ARBA00022448"/>
    </source>
</evidence>
<organism evidence="11 12">
    <name type="scientific">Algoriphagus sediminis</name>
    <dbReference type="NCBI Taxonomy" id="3057113"/>
    <lineage>
        <taxon>Bacteria</taxon>
        <taxon>Pseudomonadati</taxon>
        <taxon>Bacteroidota</taxon>
        <taxon>Cytophagia</taxon>
        <taxon>Cytophagales</taxon>
        <taxon>Cyclobacteriaceae</taxon>
        <taxon>Algoriphagus</taxon>
    </lineage>
</organism>
<keyword evidence="3" id="KW-1003">Cell membrane</keyword>
<dbReference type="Pfam" id="PF00005">
    <property type="entry name" value="ABC_tran"/>
    <property type="match status" value="1"/>
</dbReference>
<evidence type="ECO:0000313" key="12">
    <source>
        <dbReference type="Proteomes" id="UP001171916"/>
    </source>
</evidence>
<keyword evidence="7" id="KW-0408">Iron</keyword>
<keyword evidence="2" id="KW-0813">Transport</keyword>
<keyword evidence="4" id="KW-0410">Iron transport</keyword>
<dbReference type="PANTHER" id="PTHR42771">
    <property type="entry name" value="IRON(3+)-HYDROXAMATE IMPORT ATP-BINDING PROTEIN FHUC"/>
    <property type="match status" value="1"/>
</dbReference>
<dbReference type="Gene3D" id="3.40.50.300">
    <property type="entry name" value="P-loop containing nucleotide triphosphate hydrolases"/>
    <property type="match status" value="1"/>
</dbReference>
<evidence type="ECO:0000256" key="5">
    <source>
        <dbReference type="ARBA" id="ARBA00022741"/>
    </source>
</evidence>
<dbReference type="SMART" id="SM00382">
    <property type="entry name" value="AAA"/>
    <property type="match status" value="1"/>
</dbReference>
<evidence type="ECO:0000256" key="1">
    <source>
        <dbReference type="ARBA" id="ARBA00004202"/>
    </source>
</evidence>
<dbReference type="InterPro" id="IPR003593">
    <property type="entry name" value="AAA+_ATPase"/>
</dbReference>
<feature type="domain" description="ABC transporter" evidence="10">
    <location>
        <begin position="4"/>
        <end position="244"/>
    </location>
</feature>
<keyword evidence="9" id="KW-0472">Membrane</keyword>
<comment type="subcellular location">
    <subcellularLocation>
        <location evidence="1">Cell membrane</location>
        <topology evidence="1">Peripheral membrane protein</topology>
    </subcellularLocation>
</comment>
<keyword evidence="6 11" id="KW-0067">ATP-binding</keyword>
<comment type="caution">
    <text evidence="11">The sequence shown here is derived from an EMBL/GenBank/DDBJ whole genome shotgun (WGS) entry which is preliminary data.</text>
</comment>
<evidence type="ECO:0000256" key="9">
    <source>
        <dbReference type="ARBA" id="ARBA00023136"/>
    </source>
</evidence>
<dbReference type="Proteomes" id="UP001171916">
    <property type="component" value="Unassembled WGS sequence"/>
</dbReference>
<evidence type="ECO:0000256" key="8">
    <source>
        <dbReference type="ARBA" id="ARBA00023065"/>
    </source>
</evidence>
<sequence length="320" mass="35891">MEVLEAKNIHLGYPRKSGQKKVISGLSFELKKNQLTCLLGRNGIGKSTLIKGLLGQLSPVSGEILLGNRNLNELSKEEIAKEISVVLTEYSMPGNLTVEQLVALGRTPHLRWHGRLSQEDYQAVDKALTLTKIQELRKERISELSDGQRQKAMIARALAQESPILILDEPTAHLDLLGRHEIMALLYELAMKEGRAVLVVTHNIELAIESAQEFWLLISQDQMIQGPPEDLIIAGQIKKLIPGESFHFDLEKGKIVFPSEKLEINVQGPESLKFWVEKALTKANLKKVADTIFVEKDPFKISHQGKTFRSIRALIDDIKD</sequence>
<keyword evidence="12" id="KW-1185">Reference proteome</keyword>
<evidence type="ECO:0000256" key="7">
    <source>
        <dbReference type="ARBA" id="ARBA00023004"/>
    </source>
</evidence>
<dbReference type="InterPro" id="IPR051535">
    <property type="entry name" value="Siderophore_ABC-ATPase"/>
</dbReference>
<evidence type="ECO:0000313" key="11">
    <source>
        <dbReference type="EMBL" id="MDN3205553.1"/>
    </source>
</evidence>
<protein>
    <submittedName>
        <fullName evidence="11">ABC transporter ATP-binding protein</fullName>
    </submittedName>
</protein>
<dbReference type="EMBL" id="JAUEPH010000007">
    <property type="protein sequence ID" value="MDN3205553.1"/>
    <property type="molecule type" value="Genomic_DNA"/>
</dbReference>
<dbReference type="RefSeq" id="WP_290002146.1">
    <property type="nucleotide sequence ID" value="NZ_JAUEPH010000007.1"/>
</dbReference>
<evidence type="ECO:0000256" key="6">
    <source>
        <dbReference type="ARBA" id="ARBA00022840"/>
    </source>
</evidence>
<dbReference type="InterPro" id="IPR027417">
    <property type="entry name" value="P-loop_NTPase"/>
</dbReference>
<reference evidence="11" key="1">
    <citation type="submission" date="2023-06" db="EMBL/GenBank/DDBJ databases">
        <title>Robiginitalea aurantiacus sp. nov. and Algoriphagus sediminis sp. nov., isolated from coastal sediment.</title>
        <authorList>
            <person name="Zhou Z.Y."/>
            <person name="An J."/>
            <person name="Jia Y.W."/>
            <person name="Du Z.J."/>
        </authorList>
    </citation>
    <scope>NUCLEOTIDE SEQUENCE</scope>
    <source>
        <strain evidence="11">C2-7</strain>
    </source>
</reference>
<gene>
    <name evidence="11" type="ORF">QVH07_15435</name>
</gene>
<dbReference type="PANTHER" id="PTHR42771:SF2">
    <property type="entry name" value="IRON(3+)-HYDROXAMATE IMPORT ATP-BINDING PROTEIN FHUC"/>
    <property type="match status" value="1"/>
</dbReference>
<name>A0ABT7YGA1_9BACT</name>
<dbReference type="CDD" id="cd03214">
    <property type="entry name" value="ABC_Iron-Siderophores_B12_Hemin"/>
    <property type="match status" value="1"/>
</dbReference>
<accession>A0ABT7YGA1</accession>
<evidence type="ECO:0000256" key="3">
    <source>
        <dbReference type="ARBA" id="ARBA00022475"/>
    </source>
</evidence>
<dbReference type="PROSITE" id="PS50893">
    <property type="entry name" value="ABC_TRANSPORTER_2"/>
    <property type="match status" value="1"/>
</dbReference>
<proteinExistence type="predicted"/>